<dbReference type="Pfam" id="PF05036">
    <property type="entry name" value="SPOR"/>
    <property type="match status" value="1"/>
</dbReference>
<dbReference type="AlphaFoldDB" id="A0A4R3XUK6"/>
<dbReference type="InterPro" id="IPR052521">
    <property type="entry name" value="Cell_div_SPOR-domain"/>
</dbReference>
<evidence type="ECO:0000256" key="3">
    <source>
        <dbReference type="SAM" id="Phobius"/>
    </source>
</evidence>
<feature type="region of interest" description="Disordered" evidence="2">
    <location>
        <begin position="131"/>
        <end position="199"/>
    </location>
</feature>
<dbReference type="InterPro" id="IPR036680">
    <property type="entry name" value="SPOR-like_sf"/>
</dbReference>
<dbReference type="PANTHER" id="PTHR38687">
    <property type="entry name" value="CELL DIVISION PROTEIN DEDD-RELATED"/>
    <property type="match status" value="1"/>
</dbReference>
<dbReference type="RefSeq" id="WP_132968127.1">
    <property type="nucleotide sequence ID" value="NZ_LEKL01000002.1"/>
</dbReference>
<feature type="compositionally biased region" description="Low complexity" evidence="2">
    <location>
        <begin position="131"/>
        <end position="150"/>
    </location>
</feature>
<comment type="caution">
    <text evidence="5">The sequence shown here is derived from an EMBL/GenBank/DDBJ whole genome shotgun (WGS) entry which is preliminary data.</text>
</comment>
<dbReference type="Proteomes" id="UP000305526">
    <property type="component" value="Unassembled WGS sequence"/>
</dbReference>
<evidence type="ECO:0000256" key="1">
    <source>
        <dbReference type="NCBIfam" id="TIGR02223"/>
    </source>
</evidence>
<sequence length="273" mass="29615">MVQRDYATRGRAKPKKKTNRVNKGLLLVIAAAIVAVFAAGLYLLKEKSIENGIVANPEKVEENNKPKSTLPSRPEEVWSYIRDLETREIPVDNSQKSLDKVQNLTEEQKRILQLLERDAQVTEVAKVDKSAGAQASAATPQQATAQRDAAVNPVTPTEKTKTQPIAKATEKTAEIVQAKSQTKPQTEKNSTAKTPSTTTATTTAKFGLQCGAFKNRQQAENLQAKLVMAGFDARISSSANWNRIFIGPLGDRATANSGLQKAKSVAECVVIGM</sequence>
<dbReference type="PANTHER" id="PTHR38687:SF2">
    <property type="entry name" value="CELL DIVISION PROTEIN FTSN"/>
    <property type="match status" value="1"/>
</dbReference>
<proteinExistence type="predicted"/>
<evidence type="ECO:0000313" key="8">
    <source>
        <dbReference type="Proteomes" id="UP000305526"/>
    </source>
</evidence>
<keyword evidence="3" id="KW-0472">Membrane</keyword>
<evidence type="ECO:0000256" key="2">
    <source>
        <dbReference type="SAM" id="MobiDB-lite"/>
    </source>
</evidence>
<evidence type="ECO:0000313" key="7">
    <source>
        <dbReference type="Proteomes" id="UP000294619"/>
    </source>
</evidence>
<feature type="compositionally biased region" description="Polar residues" evidence="2">
    <location>
        <begin position="178"/>
        <end position="189"/>
    </location>
</feature>
<feature type="domain" description="SPOR" evidence="4">
    <location>
        <begin position="200"/>
        <end position="273"/>
    </location>
</feature>
<dbReference type="Gene3D" id="3.30.70.1070">
    <property type="entry name" value="Sporulation related repeat"/>
    <property type="match status" value="1"/>
</dbReference>
<accession>A0A4R3XUK6</accession>
<gene>
    <name evidence="6" type="primary">ftsN</name>
    <name evidence="5" type="ORF">EDC16_11554</name>
    <name evidence="6" type="ORF">FHQ21_08355</name>
</gene>
<keyword evidence="5" id="KW-0132">Cell division</keyword>
<feature type="transmembrane region" description="Helical" evidence="3">
    <location>
        <begin position="21"/>
        <end position="44"/>
    </location>
</feature>
<organism evidence="5 7">
    <name type="scientific">Testudinibacter aquarius</name>
    <dbReference type="NCBI Taxonomy" id="1524974"/>
    <lineage>
        <taxon>Bacteria</taxon>
        <taxon>Pseudomonadati</taxon>
        <taxon>Pseudomonadota</taxon>
        <taxon>Gammaproteobacteria</taxon>
        <taxon>Pasteurellales</taxon>
        <taxon>Pasteurellaceae</taxon>
        <taxon>Testudinibacter</taxon>
    </lineage>
</organism>
<dbReference type="InterPro" id="IPR007730">
    <property type="entry name" value="SPOR-like_dom"/>
</dbReference>
<dbReference type="PROSITE" id="PS51724">
    <property type="entry name" value="SPOR"/>
    <property type="match status" value="1"/>
</dbReference>
<keyword evidence="5" id="KW-0131">Cell cycle</keyword>
<dbReference type="SUPFAM" id="SSF110997">
    <property type="entry name" value="Sporulation related repeat"/>
    <property type="match status" value="1"/>
</dbReference>
<reference evidence="5 7" key="1">
    <citation type="submission" date="2019-03" db="EMBL/GenBank/DDBJ databases">
        <title>Genomic Encyclopedia of Type Strains, Phase IV (KMG-IV): sequencing the most valuable type-strain genomes for metagenomic binning, comparative biology and taxonomic classification.</title>
        <authorList>
            <person name="Goeker M."/>
        </authorList>
    </citation>
    <scope>NUCLEOTIDE SEQUENCE [LARGE SCALE GENOMIC DNA]</scope>
    <source>
        <strain evidence="5 7">DSM 28140</strain>
    </source>
</reference>
<keyword evidence="3" id="KW-1133">Transmembrane helix</keyword>
<dbReference type="NCBIfam" id="TIGR02223">
    <property type="entry name" value="ftsN"/>
    <property type="match status" value="1"/>
</dbReference>
<dbReference type="EMBL" id="SMCP01000015">
    <property type="protein sequence ID" value="TCV83375.1"/>
    <property type="molecule type" value="Genomic_DNA"/>
</dbReference>
<dbReference type="Proteomes" id="UP000294619">
    <property type="component" value="Unassembled WGS sequence"/>
</dbReference>
<reference evidence="6 8" key="2">
    <citation type="submission" date="2019-05" db="EMBL/GenBank/DDBJ databases">
        <title>Pasteurellaceae isolates from reptiles.</title>
        <authorList>
            <person name="Bojesen A.M."/>
            <person name="Lund E."/>
        </authorList>
    </citation>
    <scope>NUCLEOTIDE SEQUENCE [LARGE SCALE GENOMIC DNA]</scope>
    <source>
        <strain evidence="6 8">ELNT2x</strain>
    </source>
</reference>
<dbReference type="GO" id="GO:0042834">
    <property type="term" value="F:peptidoglycan binding"/>
    <property type="evidence" value="ECO:0007669"/>
    <property type="project" value="InterPro"/>
</dbReference>
<dbReference type="GO" id="GO:0051301">
    <property type="term" value="P:cell division"/>
    <property type="evidence" value="ECO:0007669"/>
    <property type="project" value="UniProtKB-KW"/>
</dbReference>
<dbReference type="InterPro" id="IPR011930">
    <property type="entry name" value="FtsN"/>
</dbReference>
<name>A0A4R3XUK6_9PAST</name>
<protein>
    <recommendedName>
        <fullName evidence="1">Cell division protein FtsN</fullName>
    </recommendedName>
</protein>
<evidence type="ECO:0000313" key="6">
    <source>
        <dbReference type="EMBL" id="TNG91166.1"/>
    </source>
</evidence>
<evidence type="ECO:0000259" key="4">
    <source>
        <dbReference type="PROSITE" id="PS51724"/>
    </source>
</evidence>
<dbReference type="EMBL" id="VDGV01000073">
    <property type="protein sequence ID" value="TNG91166.1"/>
    <property type="molecule type" value="Genomic_DNA"/>
</dbReference>
<keyword evidence="8" id="KW-1185">Reference proteome</keyword>
<keyword evidence="3" id="KW-0812">Transmembrane</keyword>
<evidence type="ECO:0000313" key="5">
    <source>
        <dbReference type="EMBL" id="TCV83375.1"/>
    </source>
</evidence>